<feature type="transmembrane region" description="Helical" evidence="17">
    <location>
        <begin position="178"/>
        <end position="198"/>
    </location>
</feature>
<organism evidence="20 21">
    <name type="scientific">Dethiosulfatibacter aminovorans DSM 17477</name>
    <dbReference type="NCBI Taxonomy" id="1121476"/>
    <lineage>
        <taxon>Bacteria</taxon>
        <taxon>Bacillati</taxon>
        <taxon>Bacillota</taxon>
        <taxon>Tissierellia</taxon>
        <taxon>Dethiosulfatibacter</taxon>
    </lineage>
</organism>
<dbReference type="GO" id="GO:0005524">
    <property type="term" value="F:ATP binding"/>
    <property type="evidence" value="ECO:0007669"/>
    <property type="project" value="UniProtKB-KW"/>
</dbReference>
<evidence type="ECO:0000256" key="11">
    <source>
        <dbReference type="ARBA" id="ARBA00022777"/>
    </source>
</evidence>
<dbReference type="GO" id="GO:0004715">
    <property type="term" value="F:non-membrane spanning protein tyrosine kinase activity"/>
    <property type="evidence" value="ECO:0007669"/>
    <property type="project" value="UniProtKB-EC"/>
</dbReference>
<dbReference type="EMBL" id="FQZL01000007">
    <property type="protein sequence ID" value="SHI81598.1"/>
    <property type="molecule type" value="Genomic_DNA"/>
</dbReference>
<keyword evidence="21" id="KW-1185">Reference proteome</keyword>
<dbReference type="EC" id="2.7.10.2" evidence="5"/>
<evidence type="ECO:0000256" key="3">
    <source>
        <dbReference type="ARBA" id="ARBA00007316"/>
    </source>
</evidence>
<keyword evidence="13 17" id="KW-1133">Transmembrane helix</keyword>
<feature type="transmembrane region" description="Helical" evidence="17">
    <location>
        <begin position="20"/>
        <end position="44"/>
    </location>
</feature>
<comment type="subcellular location">
    <subcellularLocation>
        <location evidence="1">Cell inner membrane</location>
        <topology evidence="1">Multi-pass membrane protein</topology>
    </subcellularLocation>
</comment>
<gene>
    <name evidence="20" type="ORF">SAMN02745751_01102</name>
</gene>
<dbReference type="Gene3D" id="3.40.50.300">
    <property type="entry name" value="P-loop containing nucleotide triphosphate hydrolases"/>
    <property type="match status" value="1"/>
</dbReference>
<keyword evidence="6" id="KW-1003">Cell membrane</keyword>
<evidence type="ECO:0000256" key="16">
    <source>
        <dbReference type="ARBA" id="ARBA00051245"/>
    </source>
</evidence>
<keyword evidence="10" id="KW-0547">Nucleotide-binding</keyword>
<evidence type="ECO:0000256" key="6">
    <source>
        <dbReference type="ARBA" id="ARBA00022475"/>
    </source>
</evidence>
<keyword evidence="8" id="KW-0808">Transferase</keyword>
<feature type="domain" description="Polysaccharide chain length determinant N-terminal" evidence="18">
    <location>
        <begin position="4"/>
        <end position="98"/>
    </location>
</feature>
<dbReference type="InterPro" id="IPR005702">
    <property type="entry name" value="Wzc-like_C"/>
</dbReference>
<keyword evidence="9 17" id="KW-0812">Transmembrane</keyword>
<evidence type="ECO:0000256" key="5">
    <source>
        <dbReference type="ARBA" id="ARBA00011903"/>
    </source>
</evidence>
<comment type="similarity">
    <text evidence="4">Belongs to the etk/wzc family.</text>
</comment>
<evidence type="ECO:0000256" key="4">
    <source>
        <dbReference type="ARBA" id="ARBA00008883"/>
    </source>
</evidence>
<keyword evidence="12" id="KW-0067">ATP-binding</keyword>
<dbReference type="GO" id="GO:0042802">
    <property type="term" value="F:identical protein binding"/>
    <property type="evidence" value="ECO:0007669"/>
    <property type="project" value="UniProtKB-ARBA"/>
</dbReference>
<dbReference type="RefSeq" id="WP_073048362.1">
    <property type="nucleotide sequence ID" value="NZ_FQZL01000007.1"/>
</dbReference>
<keyword evidence="14 17" id="KW-0472">Membrane</keyword>
<dbReference type="OrthoDB" id="2360475at2"/>
<evidence type="ECO:0000256" key="14">
    <source>
        <dbReference type="ARBA" id="ARBA00023136"/>
    </source>
</evidence>
<dbReference type="InterPro" id="IPR003856">
    <property type="entry name" value="LPS_length_determ_N"/>
</dbReference>
<comment type="similarity">
    <text evidence="2">Belongs to the CpsC/CapA family.</text>
</comment>
<reference evidence="20 21" key="1">
    <citation type="submission" date="2016-11" db="EMBL/GenBank/DDBJ databases">
        <authorList>
            <person name="Jaros S."/>
            <person name="Januszkiewicz K."/>
            <person name="Wedrychowicz H."/>
        </authorList>
    </citation>
    <scope>NUCLEOTIDE SEQUENCE [LARGE SCALE GENOMIC DNA]</scope>
    <source>
        <strain evidence="20 21">DSM 17477</strain>
    </source>
</reference>
<keyword evidence="7" id="KW-0997">Cell inner membrane</keyword>
<dbReference type="Pfam" id="PF13614">
    <property type="entry name" value="AAA_31"/>
    <property type="match status" value="1"/>
</dbReference>
<dbReference type="Proteomes" id="UP000184052">
    <property type="component" value="Unassembled WGS sequence"/>
</dbReference>
<evidence type="ECO:0000259" key="19">
    <source>
        <dbReference type="Pfam" id="PF13614"/>
    </source>
</evidence>
<evidence type="ECO:0000256" key="13">
    <source>
        <dbReference type="ARBA" id="ARBA00022989"/>
    </source>
</evidence>
<dbReference type="SUPFAM" id="SSF52540">
    <property type="entry name" value="P-loop containing nucleoside triphosphate hydrolases"/>
    <property type="match status" value="1"/>
</dbReference>
<dbReference type="FunFam" id="3.40.50.300:FF:000527">
    <property type="entry name" value="Tyrosine-protein kinase etk"/>
    <property type="match status" value="1"/>
</dbReference>
<keyword evidence="15" id="KW-0829">Tyrosine-protein kinase</keyword>
<evidence type="ECO:0000259" key="18">
    <source>
        <dbReference type="Pfam" id="PF02706"/>
    </source>
</evidence>
<evidence type="ECO:0000313" key="21">
    <source>
        <dbReference type="Proteomes" id="UP000184052"/>
    </source>
</evidence>
<evidence type="ECO:0000256" key="9">
    <source>
        <dbReference type="ARBA" id="ARBA00022692"/>
    </source>
</evidence>
<comment type="catalytic activity">
    <reaction evidence="16">
        <text>L-tyrosyl-[protein] + ATP = O-phospho-L-tyrosyl-[protein] + ADP + H(+)</text>
        <dbReference type="Rhea" id="RHEA:10596"/>
        <dbReference type="Rhea" id="RHEA-COMP:10136"/>
        <dbReference type="Rhea" id="RHEA-COMP:20101"/>
        <dbReference type="ChEBI" id="CHEBI:15378"/>
        <dbReference type="ChEBI" id="CHEBI:30616"/>
        <dbReference type="ChEBI" id="CHEBI:46858"/>
        <dbReference type="ChEBI" id="CHEBI:61978"/>
        <dbReference type="ChEBI" id="CHEBI:456216"/>
        <dbReference type="EC" id="2.7.10.2"/>
    </reaction>
</comment>
<dbReference type="InterPro" id="IPR050445">
    <property type="entry name" value="Bact_polysacc_biosynth/exp"/>
</dbReference>
<keyword evidence="11" id="KW-0418">Kinase</keyword>
<evidence type="ECO:0000256" key="17">
    <source>
        <dbReference type="SAM" id="Phobius"/>
    </source>
</evidence>
<dbReference type="InterPro" id="IPR025669">
    <property type="entry name" value="AAA_dom"/>
</dbReference>
<dbReference type="AlphaFoldDB" id="A0A1M6E8I2"/>
<proteinExistence type="inferred from homology"/>
<evidence type="ECO:0000256" key="2">
    <source>
        <dbReference type="ARBA" id="ARBA00006683"/>
    </source>
</evidence>
<dbReference type="PANTHER" id="PTHR32309">
    <property type="entry name" value="TYROSINE-PROTEIN KINASE"/>
    <property type="match status" value="1"/>
</dbReference>
<accession>A0A1M6E8I2</accession>
<dbReference type="CDD" id="cd05387">
    <property type="entry name" value="BY-kinase"/>
    <property type="match status" value="1"/>
</dbReference>
<dbReference type="STRING" id="1121476.SAMN02745751_01102"/>
<evidence type="ECO:0000256" key="12">
    <source>
        <dbReference type="ARBA" id="ARBA00022840"/>
    </source>
</evidence>
<evidence type="ECO:0000256" key="15">
    <source>
        <dbReference type="ARBA" id="ARBA00023137"/>
    </source>
</evidence>
<evidence type="ECO:0000313" key="20">
    <source>
        <dbReference type="EMBL" id="SHI81598.1"/>
    </source>
</evidence>
<dbReference type="Pfam" id="PF02706">
    <property type="entry name" value="Wzz"/>
    <property type="match status" value="1"/>
</dbReference>
<protein>
    <recommendedName>
        <fullName evidence="5">non-specific protein-tyrosine kinase</fullName>
        <ecNumber evidence="5">2.7.10.2</ecNumber>
    </recommendedName>
</protein>
<dbReference type="InterPro" id="IPR027417">
    <property type="entry name" value="P-loop_NTPase"/>
</dbReference>
<feature type="domain" description="AAA" evidence="19">
    <location>
        <begin position="263"/>
        <end position="392"/>
    </location>
</feature>
<name>A0A1M6E8I2_9FIRM</name>
<evidence type="ECO:0000256" key="8">
    <source>
        <dbReference type="ARBA" id="ARBA00022679"/>
    </source>
</evidence>
<comment type="similarity">
    <text evidence="3">Belongs to the CpsD/CapB family.</text>
</comment>
<dbReference type="PANTHER" id="PTHR32309:SF13">
    <property type="entry name" value="FERRIC ENTEROBACTIN TRANSPORT PROTEIN FEPE"/>
    <property type="match status" value="1"/>
</dbReference>
<dbReference type="GO" id="GO:0005886">
    <property type="term" value="C:plasma membrane"/>
    <property type="evidence" value="ECO:0007669"/>
    <property type="project" value="UniProtKB-SubCell"/>
</dbReference>
<dbReference type="NCBIfam" id="TIGR01007">
    <property type="entry name" value="eps_fam"/>
    <property type="match status" value="1"/>
</dbReference>
<evidence type="ECO:0000256" key="10">
    <source>
        <dbReference type="ARBA" id="ARBA00022741"/>
    </source>
</evidence>
<evidence type="ECO:0000256" key="1">
    <source>
        <dbReference type="ARBA" id="ARBA00004429"/>
    </source>
</evidence>
<sequence length="455" mass="50252">MGEEWNLLELVQIVLKRKWIVVATTIFAAILAILVTMVAITPVYESNTTLMVNSSKTSSLGDIASGFDIGSINLSQKLVVTYSEIVKSRIVLEAVIDKIELDMTYNELLEDITSSPVGSTEILKISVKNTDPAMASEIANTIADVFIKEVMRILKVDNVEIIDEAIPIDHPVNINLKFNGAIGFIVGIMTGLSIILMLEMLDGTIKTSDDIEKHIGLPVIGSIFEFNSESEGIIVHENPKSPISEAYRSLRTNINFANLDNNMKTILITSATPGEGKTQTVMNLAVAMAQNDKKVIVVDCDMRKPRIHKILNISNTSGIAEYLMDGRNIDDYINRMYNLDIDVMTSGKLPGNPSELLQSNVMKKMVEFLEKKYDYVLFDSPPVVPVTDAVVMTRYIEGAILVVASGNVGVDMVKKAKKSLEFSGVKLIGSVLNIIPTNHSKGYNSYYYYYEESET</sequence>
<evidence type="ECO:0000256" key="7">
    <source>
        <dbReference type="ARBA" id="ARBA00022519"/>
    </source>
</evidence>